<dbReference type="Gene3D" id="3.30.460.10">
    <property type="entry name" value="Beta Polymerase, domain 2"/>
    <property type="match status" value="1"/>
</dbReference>
<dbReference type="Pfam" id="PF04229">
    <property type="entry name" value="GrpB"/>
    <property type="match status" value="1"/>
</dbReference>
<dbReference type="PANTHER" id="PTHR34822:SF1">
    <property type="entry name" value="GRPB FAMILY PROTEIN"/>
    <property type="match status" value="1"/>
</dbReference>
<evidence type="ECO:0008006" key="3">
    <source>
        <dbReference type="Google" id="ProtNLM"/>
    </source>
</evidence>
<sequence>MTDPIIIIPYQLKWPDEFSRTAKVLREALGDKADRIDHIGSTSVPGLAAKPIIDIQISVKDLLELDTFRIPLERAGFLFRVENPERTKRYFREPTGTKRTHVHVRQSGSWAEQFSLLFRDYLRKHPEDCRRYEEVKHKLAKEYMFNREGYVNAKNPFIWTIMKKADAWSQNIGWFAGEPDA</sequence>
<dbReference type="InterPro" id="IPR007344">
    <property type="entry name" value="GrpB/CoaE"/>
</dbReference>
<reference evidence="1 2" key="1">
    <citation type="submission" date="2017-11" db="EMBL/GenBank/DDBJ databases">
        <title>Comparitive Functional Genomics of Dry Heat Resistant strains isolated from the Viking Spacecraft.</title>
        <authorList>
            <person name="Seuylemezian A."/>
            <person name="Cooper K."/>
            <person name="Vaishampayan P."/>
        </authorList>
    </citation>
    <scope>NUCLEOTIDE SEQUENCE [LARGE SCALE GENOMIC DNA]</scope>
    <source>
        <strain evidence="1 2">V1-29</strain>
    </source>
</reference>
<dbReference type="Proteomes" id="UP000234748">
    <property type="component" value="Unassembled WGS sequence"/>
</dbReference>
<evidence type="ECO:0000313" key="2">
    <source>
        <dbReference type="Proteomes" id="UP000234748"/>
    </source>
</evidence>
<gene>
    <name evidence="1" type="ORF">CUU66_20920</name>
</gene>
<protein>
    <recommendedName>
        <fullName evidence="3">GrpB family protein</fullName>
    </recommendedName>
</protein>
<dbReference type="PANTHER" id="PTHR34822">
    <property type="entry name" value="GRPB DOMAIN PROTEIN (AFU_ORTHOLOGUE AFUA_1G01530)"/>
    <property type="match status" value="1"/>
</dbReference>
<proteinExistence type="predicted"/>
<dbReference type="RefSeq" id="WP_101645334.1">
    <property type="nucleotide sequence ID" value="NZ_PGUY01000070.1"/>
</dbReference>
<accession>A0A2N5M0W1</accession>
<keyword evidence="2" id="KW-1185">Reference proteome</keyword>
<name>A0A2N5M0W1_9BACI</name>
<dbReference type="EMBL" id="PGUY01000070">
    <property type="protein sequence ID" value="PLT27998.1"/>
    <property type="molecule type" value="Genomic_DNA"/>
</dbReference>
<dbReference type="AlphaFoldDB" id="A0A2N5M0W1"/>
<dbReference type="OrthoDB" id="9799092at2"/>
<organism evidence="1 2">
    <name type="scientific">Peribacillus deserti</name>
    <dbReference type="NCBI Taxonomy" id="673318"/>
    <lineage>
        <taxon>Bacteria</taxon>
        <taxon>Bacillati</taxon>
        <taxon>Bacillota</taxon>
        <taxon>Bacilli</taxon>
        <taxon>Bacillales</taxon>
        <taxon>Bacillaceae</taxon>
        <taxon>Peribacillus</taxon>
    </lineage>
</organism>
<evidence type="ECO:0000313" key="1">
    <source>
        <dbReference type="EMBL" id="PLT27998.1"/>
    </source>
</evidence>
<dbReference type="SUPFAM" id="SSF81301">
    <property type="entry name" value="Nucleotidyltransferase"/>
    <property type="match status" value="1"/>
</dbReference>
<dbReference type="InterPro" id="IPR043519">
    <property type="entry name" value="NT_sf"/>
</dbReference>
<comment type="caution">
    <text evidence="1">The sequence shown here is derived from an EMBL/GenBank/DDBJ whole genome shotgun (WGS) entry which is preliminary data.</text>
</comment>